<dbReference type="EMBL" id="JBHRYQ010000001">
    <property type="protein sequence ID" value="MFC3810702.1"/>
    <property type="molecule type" value="Genomic_DNA"/>
</dbReference>
<feature type="compositionally biased region" description="Basic and acidic residues" evidence="1">
    <location>
        <begin position="63"/>
        <end position="79"/>
    </location>
</feature>
<keyword evidence="3" id="KW-1185">Reference proteome</keyword>
<dbReference type="RefSeq" id="WP_379837045.1">
    <property type="nucleotide sequence ID" value="NZ_JBHRYQ010000001.1"/>
</dbReference>
<evidence type="ECO:0000313" key="3">
    <source>
        <dbReference type="Proteomes" id="UP001595616"/>
    </source>
</evidence>
<evidence type="ECO:0000313" key="2">
    <source>
        <dbReference type="EMBL" id="MFC3810702.1"/>
    </source>
</evidence>
<comment type="caution">
    <text evidence="2">The sequence shown here is derived from an EMBL/GenBank/DDBJ whole genome shotgun (WGS) entry which is preliminary data.</text>
</comment>
<organism evidence="2 3">
    <name type="scientific">Lacihabitans lacunae</name>
    <dbReference type="NCBI Taxonomy" id="1028214"/>
    <lineage>
        <taxon>Bacteria</taxon>
        <taxon>Pseudomonadati</taxon>
        <taxon>Bacteroidota</taxon>
        <taxon>Cytophagia</taxon>
        <taxon>Cytophagales</taxon>
        <taxon>Leadbetterellaceae</taxon>
        <taxon>Lacihabitans</taxon>
    </lineage>
</organism>
<dbReference type="Proteomes" id="UP001595616">
    <property type="component" value="Unassembled WGS sequence"/>
</dbReference>
<gene>
    <name evidence="2" type="ORF">ACFOOI_08555</name>
</gene>
<sequence length="79" mass="8992">MKNKLKQIEVEVTKELESLGSIGAHKKDLKKAVQKAAKIIAKKIIKVKKKEDKNAKKALKATKKQEPKVWKKEEKKASK</sequence>
<feature type="region of interest" description="Disordered" evidence="1">
    <location>
        <begin position="51"/>
        <end position="79"/>
    </location>
</feature>
<evidence type="ECO:0000256" key="1">
    <source>
        <dbReference type="SAM" id="MobiDB-lite"/>
    </source>
</evidence>
<evidence type="ECO:0008006" key="4">
    <source>
        <dbReference type="Google" id="ProtNLM"/>
    </source>
</evidence>
<reference evidence="3" key="1">
    <citation type="journal article" date="2019" name="Int. J. Syst. Evol. Microbiol.">
        <title>The Global Catalogue of Microorganisms (GCM) 10K type strain sequencing project: providing services to taxonomists for standard genome sequencing and annotation.</title>
        <authorList>
            <consortium name="The Broad Institute Genomics Platform"/>
            <consortium name="The Broad Institute Genome Sequencing Center for Infectious Disease"/>
            <person name="Wu L."/>
            <person name="Ma J."/>
        </authorList>
    </citation>
    <scope>NUCLEOTIDE SEQUENCE [LARGE SCALE GENOMIC DNA]</scope>
    <source>
        <strain evidence="3">CECT 7956</strain>
    </source>
</reference>
<proteinExistence type="predicted"/>
<accession>A0ABV7YWL7</accession>
<name>A0ABV7YWL7_9BACT</name>
<protein>
    <recommendedName>
        <fullName evidence="4">Histone H1</fullName>
    </recommendedName>
</protein>